<dbReference type="AlphaFoldDB" id="A0A660SBN6"/>
<dbReference type="NCBIfam" id="TIGR04183">
    <property type="entry name" value="Por_Secre_tail"/>
    <property type="match status" value="1"/>
</dbReference>
<dbReference type="FunFam" id="3.40.630.10:FF:000084">
    <property type="entry name" value="Carboxypeptidase B2"/>
    <property type="match status" value="1"/>
</dbReference>
<comment type="similarity">
    <text evidence="2 12">Belongs to the peptidase M14 family.</text>
</comment>
<keyword evidence="3" id="KW-0121">Carboxypeptidase</keyword>
<evidence type="ECO:0000256" key="9">
    <source>
        <dbReference type="ARBA" id="ARBA00023049"/>
    </source>
</evidence>
<evidence type="ECO:0000256" key="2">
    <source>
        <dbReference type="ARBA" id="ARBA00005988"/>
    </source>
</evidence>
<dbReference type="Gene3D" id="2.60.120.260">
    <property type="entry name" value="Galactose-binding domain-like"/>
    <property type="match status" value="1"/>
</dbReference>
<dbReference type="Gene3D" id="3.40.630.10">
    <property type="entry name" value="Zn peptidases"/>
    <property type="match status" value="1"/>
</dbReference>
<comment type="cofactor">
    <cofactor evidence="1">
        <name>Zn(2+)</name>
        <dbReference type="ChEBI" id="CHEBI:29105"/>
    </cofactor>
</comment>
<evidence type="ECO:0000259" key="13">
    <source>
        <dbReference type="PROSITE" id="PS50853"/>
    </source>
</evidence>
<dbReference type="SMART" id="SM00631">
    <property type="entry name" value="Zn_pept"/>
    <property type="match status" value="1"/>
</dbReference>
<dbReference type="PROSITE" id="PS00132">
    <property type="entry name" value="CARBOXYPEPT_ZN_1"/>
    <property type="match status" value="1"/>
</dbReference>
<evidence type="ECO:0000256" key="8">
    <source>
        <dbReference type="ARBA" id="ARBA00022833"/>
    </source>
</evidence>
<feature type="domain" description="Peptidase M14" evidence="14">
    <location>
        <begin position="1"/>
        <end position="296"/>
    </location>
</feature>
<dbReference type="CDD" id="cd03859">
    <property type="entry name" value="M14_CPT"/>
    <property type="match status" value="1"/>
</dbReference>
<dbReference type="InterPro" id="IPR033810">
    <property type="entry name" value="Carboxypeptidase_T"/>
</dbReference>
<evidence type="ECO:0000256" key="11">
    <source>
        <dbReference type="ARBA" id="ARBA00066554"/>
    </source>
</evidence>
<dbReference type="GO" id="GO:0005615">
    <property type="term" value="C:extracellular space"/>
    <property type="evidence" value="ECO:0007669"/>
    <property type="project" value="TreeGrafter"/>
</dbReference>
<dbReference type="InterPro" id="IPR013783">
    <property type="entry name" value="Ig-like_fold"/>
</dbReference>
<keyword evidence="8" id="KW-0862">Zinc</keyword>
<sequence length="748" mass="83988">YYTYWEMIDSLDAIHTQFPGITTSKYSIGTSREGNEQWIMKISDNPDINENEPSFFVNGIHHAREPITCNISVDFARYLCENYETDPSIKWLVDNREIYILPVENPDGYIWDSDSSSDGMWRKNKRDNDDNGYFNESQDGVDPNRNYTYMWGYDNYGSSGTPSSETYRGPTAGSEPITQNMMNFINANTNINIIMSYHSHGNLFLYPWGYENILTPDSLIFFYLSDNSIIYNGYAAGTAWQLLYNTNGDACDWGYGDAGRFPLTAEVGEAFYQPDSAIIAEQIAENIPMLVFLSKASGAYVYPESLELNSVRNRIDPGETYQVTAFLRNAGVRNIASNVSLKIESSDPYIVITSPSSNYNDIDPVDVEYNIDDLRLFVTDDCPSPYVIKMNIVTYFNGTFINTPVSFSVGDADTLYAWDFESGTSGWNLESPWALTTSSSHSASHSLTDSPGGNYSNIISVSAIISDVDLTNTGDITLSFWHKYEIENGWDYGYVQIKKGDGSWSTLANFTGEQSSFANKIIDIQGYDTSYVSIRFKLESDSWVTEDGWYIDDVKIIGIPAPQNKAPSAPIPVYPVCDTISSSSVTFKCLNATDPEGDLLTYKFFIYGDSFLSDTIFESSYISEGIDTTTIIYDGLNENTDYYWRTYAYDGHTKGLFSEIYPFNTTTFGISNNKNINKNKIVIGNIPSGVMIKTNGNANYTITDLSGRSFKKGIITGKKEIIIPKSGIYFVRVSTKNRNIVKKIIIIK</sequence>
<dbReference type="EC" id="3.4.17.18" evidence="11"/>
<protein>
    <recommendedName>
        <fullName evidence="11">carboxypeptidase T</fullName>
        <ecNumber evidence="11">3.4.17.18</ecNumber>
    </recommendedName>
</protein>
<dbReference type="GO" id="GO:0006508">
    <property type="term" value="P:proteolysis"/>
    <property type="evidence" value="ECO:0007669"/>
    <property type="project" value="UniProtKB-KW"/>
</dbReference>
<reference evidence="15 16" key="1">
    <citation type="submission" date="2018-06" db="EMBL/GenBank/DDBJ databases">
        <title>Extensive metabolic versatility and redundancy in microbially diverse, dynamic hydrothermal sediments.</title>
        <authorList>
            <person name="Dombrowski N."/>
            <person name="Teske A."/>
            <person name="Baker B.J."/>
        </authorList>
    </citation>
    <scope>NUCLEOTIDE SEQUENCE [LARGE SCALE GENOMIC DNA]</scope>
    <source>
        <strain evidence="15">B10_G13</strain>
    </source>
</reference>
<dbReference type="EMBL" id="QNBD01000313">
    <property type="protein sequence ID" value="RKX68012.1"/>
    <property type="molecule type" value="Genomic_DNA"/>
</dbReference>
<keyword evidence="4" id="KW-0645">Protease</keyword>
<evidence type="ECO:0000256" key="12">
    <source>
        <dbReference type="PROSITE-ProRule" id="PRU01379"/>
    </source>
</evidence>
<evidence type="ECO:0000256" key="7">
    <source>
        <dbReference type="ARBA" id="ARBA00022801"/>
    </source>
</evidence>
<comment type="caution">
    <text evidence="15">The sequence shown here is derived from an EMBL/GenBank/DDBJ whole genome shotgun (WGS) entry which is preliminary data.</text>
</comment>
<comment type="catalytic activity">
    <reaction evidence="10">
        <text>Releases a C-terminal residue, which may be hydrophobic or positively charged.</text>
        <dbReference type="EC" id="3.4.17.18"/>
    </reaction>
</comment>
<dbReference type="GO" id="GO:0008270">
    <property type="term" value="F:zinc ion binding"/>
    <property type="evidence" value="ECO:0007669"/>
    <property type="project" value="InterPro"/>
</dbReference>
<dbReference type="PROSITE" id="PS50853">
    <property type="entry name" value="FN3"/>
    <property type="match status" value="1"/>
</dbReference>
<dbReference type="PRINTS" id="PR00765">
    <property type="entry name" value="CRBOXYPTASEA"/>
</dbReference>
<evidence type="ECO:0000256" key="1">
    <source>
        <dbReference type="ARBA" id="ARBA00001947"/>
    </source>
</evidence>
<dbReference type="SUPFAM" id="SSF49265">
    <property type="entry name" value="Fibronectin type III"/>
    <property type="match status" value="1"/>
</dbReference>
<keyword evidence="6" id="KW-0732">Signal</keyword>
<dbReference type="InterPro" id="IPR057246">
    <property type="entry name" value="CARBOXYPEPT_ZN_1"/>
</dbReference>
<dbReference type="Gene3D" id="2.60.40.10">
    <property type="entry name" value="Immunoglobulins"/>
    <property type="match status" value="1"/>
</dbReference>
<evidence type="ECO:0000256" key="3">
    <source>
        <dbReference type="ARBA" id="ARBA00022645"/>
    </source>
</evidence>
<name>A0A660SBN6_UNCT6</name>
<evidence type="ECO:0000313" key="15">
    <source>
        <dbReference type="EMBL" id="RKX68012.1"/>
    </source>
</evidence>
<evidence type="ECO:0000259" key="14">
    <source>
        <dbReference type="PROSITE" id="PS52035"/>
    </source>
</evidence>
<keyword evidence="9" id="KW-0482">Metalloprotease</keyword>
<dbReference type="InterPro" id="IPR000834">
    <property type="entry name" value="Peptidase_M14"/>
</dbReference>
<dbReference type="InterPro" id="IPR026444">
    <property type="entry name" value="Secre_tail"/>
</dbReference>
<evidence type="ECO:0000256" key="6">
    <source>
        <dbReference type="ARBA" id="ARBA00022729"/>
    </source>
</evidence>
<proteinExistence type="inferred from homology"/>
<evidence type="ECO:0000256" key="5">
    <source>
        <dbReference type="ARBA" id="ARBA00022723"/>
    </source>
</evidence>
<evidence type="ECO:0000256" key="10">
    <source>
        <dbReference type="ARBA" id="ARBA00050859"/>
    </source>
</evidence>
<dbReference type="PROSITE" id="PS52035">
    <property type="entry name" value="PEPTIDASE_M14"/>
    <property type="match status" value="1"/>
</dbReference>
<keyword evidence="7" id="KW-0378">Hydrolase</keyword>
<dbReference type="InterPro" id="IPR003961">
    <property type="entry name" value="FN3_dom"/>
</dbReference>
<dbReference type="InterPro" id="IPR036116">
    <property type="entry name" value="FN3_sf"/>
</dbReference>
<organism evidence="15 16">
    <name type="scientific">candidate division TA06 bacterium</name>
    <dbReference type="NCBI Taxonomy" id="2250710"/>
    <lineage>
        <taxon>Bacteria</taxon>
        <taxon>Bacteria division TA06</taxon>
    </lineage>
</organism>
<evidence type="ECO:0000256" key="4">
    <source>
        <dbReference type="ARBA" id="ARBA00022670"/>
    </source>
</evidence>
<feature type="non-terminal residue" evidence="15">
    <location>
        <position position="1"/>
    </location>
</feature>
<dbReference type="Proteomes" id="UP000271125">
    <property type="component" value="Unassembled WGS sequence"/>
</dbReference>
<feature type="active site" description="Proton donor/acceptor" evidence="12">
    <location>
        <position position="266"/>
    </location>
</feature>
<keyword evidence="5" id="KW-0479">Metal-binding</keyword>
<dbReference type="SUPFAM" id="SSF53187">
    <property type="entry name" value="Zn-dependent exopeptidases"/>
    <property type="match status" value="1"/>
</dbReference>
<evidence type="ECO:0000313" key="16">
    <source>
        <dbReference type="Proteomes" id="UP000271125"/>
    </source>
</evidence>
<feature type="domain" description="Fibronectin type-III" evidence="13">
    <location>
        <begin position="571"/>
        <end position="668"/>
    </location>
</feature>
<gene>
    <name evidence="15" type="ORF">DRP43_06135</name>
</gene>
<accession>A0A660SBN6</accession>
<dbReference type="PANTHER" id="PTHR11705:SF143">
    <property type="entry name" value="SLL0236 PROTEIN"/>
    <property type="match status" value="1"/>
</dbReference>
<dbReference type="GO" id="GO:0004181">
    <property type="term" value="F:metallocarboxypeptidase activity"/>
    <property type="evidence" value="ECO:0007669"/>
    <property type="project" value="InterPro"/>
</dbReference>
<dbReference type="Pfam" id="PF00246">
    <property type="entry name" value="Peptidase_M14"/>
    <property type="match status" value="1"/>
</dbReference>
<dbReference type="PANTHER" id="PTHR11705">
    <property type="entry name" value="PROTEASE FAMILY M14 CARBOXYPEPTIDASE A,B"/>
    <property type="match status" value="1"/>
</dbReference>